<protein>
    <submittedName>
        <fullName evidence="1">Uncharacterized protein</fullName>
    </submittedName>
</protein>
<dbReference type="AlphaFoldDB" id="A0A9P5PBK2"/>
<name>A0A9P5PBK2_9AGAR</name>
<keyword evidence="2" id="KW-1185">Reference proteome</keyword>
<proteinExistence type="predicted"/>
<evidence type="ECO:0000313" key="1">
    <source>
        <dbReference type="EMBL" id="KAF9060142.1"/>
    </source>
</evidence>
<sequence>AKDKARTLLTKMVNVLATKLELGSPMIYLYLLQNPDHYSSHRFKGKLIGLSSTYDYTHRPEQHTSMYLYDWICRFTRAAKRSGKQDIPDQYANNTEKLESDQSAPTINTVLRYMEGHPLAQTHAPVATRNWQYVVPNFRIGPPLPRPDKEDREFYCCTILALFKPWRTGKDLKADGELWHEAFENYKFGGMESFYIKNMNLRYECLDARDDFRSQMKAG</sequence>
<reference evidence="1" key="1">
    <citation type="submission" date="2020-11" db="EMBL/GenBank/DDBJ databases">
        <authorList>
            <consortium name="DOE Joint Genome Institute"/>
            <person name="Ahrendt S."/>
            <person name="Riley R."/>
            <person name="Andreopoulos W."/>
            <person name="Labutti K."/>
            <person name="Pangilinan J."/>
            <person name="Ruiz-Duenas F.J."/>
            <person name="Barrasa J.M."/>
            <person name="Sanchez-Garcia M."/>
            <person name="Camarero S."/>
            <person name="Miyauchi S."/>
            <person name="Serrano A."/>
            <person name="Linde D."/>
            <person name="Babiker R."/>
            <person name="Drula E."/>
            <person name="Ayuso-Fernandez I."/>
            <person name="Pacheco R."/>
            <person name="Padilla G."/>
            <person name="Ferreira P."/>
            <person name="Barriuso J."/>
            <person name="Kellner H."/>
            <person name="Castanera R."/>
            <person name="Alfaro M."/>
            <person name="Ramirez L."/>
            <person name="Pisabarro A.G."/>
            <person name="Kuo A."/>
            <person name="Tritt A."/>
            <person name="Lipzen A."/>
            <person name="He G."/>
            <person name="Yan M."/>
            <person name="Ng V."/>
            <person name="Cullen D."/>
            <person name="Martin F."/>
            <person name="Rosso M.-N."/>
            <person name="Henrissat B."/>
            <person name="Hibbett D."/>
            <person name="Martinez A.T."/>
            <person name="Grigoriev I.V."/>
        </authorList>
    </citation>
    <scope>NUCLEOTIDE SEQUENCE</scope>
    <source>
        <strain evidence="1">AH 40177</strain>
    </source>
</reference>
<feature type="non-terminal residue" evidence="1">
    <location>
        <position position="1"/>
    </location>
</feature>
<gene>
    <name evidence="1" type="ORF">BDP27DRAFT_1154749</name>
</gene>
<dbReference type="EMBL" id="JADNRY010000258">
    <property type="protein sequence ID" value="KAF9060142.1"/>
    <property type="molecule type" value="Genomic_DNA"/>
</dbReference>
<dbReference type="OrthoDB" id="3259294at2759"/>
<feature type="non-terminal residue" evidence="1">
    <location>
        <position position="219"/>
    </location>
</feature>
<comment type="caution">
    <text evidence="1">The sequence shown here is derived from an EMBL/GenBank/DDBJ whole genome shotgun (WGS) entry which is preliminary data.</text>
</comment>
<accession>A0A9P5PBK2</accession>
<organism evidence="1 2">
    <name type="scientific">Rhodocollybia butyracea</name>
    <dbReference type="NCBI Taxonomy" id="206335"/>
    <lineage>
        <taxon>Eukaryota</taxon>
        <taxon>Fungi</taxon>
        <taxon>Dikarya</taxon>
        <taxon>Basidiomycota</taxon>
        <taxon>Agaricomycotina</taxon>
        <taxon>Agaricomycetes</taxon>
        <taxon>Agaricomycetidae</taxon>
        <taxon>Agaricales</taxon>
        <taxon>Marasmiineae</taxon>
        <taxon>Omphalotaceae</taxon>
        <taxon>Rhodocollybia</taxon>
    </lineage>
</organism>
<dbReference type="Proteomes" id="UP000772434">
    <property type="component" value="Unassembled WGS sequence"/>
</dbReference>
<evidence type="ECO:0000313" key="2">
    <source>
        <dbReference type="Proteomes" id="UP000772434"/>
    </source>
</evidence>